<dbReference type="GO" id="GO:0004497">
    <property type="term" value="F:monooxygenase activity"/>
    <property type="evidence" value="ECO:0007669"/>
    <property type="project" value="UniProtKB-KW"/>
</dbReference>
<feature type="domain" description="ABM" evidence="1">
    <location>
        <begin position="21"/>
        <end position="84"/>
    </location>
</feature>
<accession>A0A1H7AS04</accession>
<dbReference type="PANTHER" id="PTHR37811">
    <property type="entry name" value="BLL5343 PROTEIN"/>
    <property type="match status" value="1"/>
</dbReference>
<dbReference type="InterPro" id="IPR007138">
    <property type="entry name" value="ABM_dom"/>
</dbReference>
<sequence length="107" mass="12592">MQPRLPDMPTVPYYAVIFTSIKQPEAGQDYVDMAQEMEDLVRNQTGYLGHESARDSLGITVSYWDSLEAIAAWKKEARHRMAQQLGREKWYQHYTIRICKVEKEYSF</sequence>
<evidence type="ECO:0000313" key="3">
    <source>
        <dbReference type="Proteomes" id="UP000199403"/>
    </source>
</evidence>
<keyword evidence="3" id="KW-1185">Reference proteome</keyword>
<dbReference type="AlphaFoldDB" id="A0A1H7AS04"/>
<evidence type="ECO:0000259" key="1">
    <source>
        <dbReference type="Pfam" id="PF03992"/>
    </source>
</evidence>
<dbReference type="Pfam" id="PF03992">
    <property type="entry name" value="ABM"/>
    <property type="match status" value="1"/>
</dbReference>
<keyword evidence="2" id="KW-0560">Oxidoreductase</keyword>
<dbReference type="Proteomes" id="UP000199403">
    <property type="component" value="Unassembled WGS sequence"/>
</dbReference>
<dbReference type="InterPro" id="IPR052936">
    <property type="entry name" value="Jasmonate_Hydroxylase-like"/>
</dbReference>
<dbReference type="EMBL" id="FNZH01000007">
    <property type="protein sequence ID" value="SEJ64650.1"/>
    <property type="molecule type" value="Genomic_DNA"/>
</dbReference>
<gene>
    <name evidence="2" type="ORF">SAMN05192553_10731</name>
</gene>
<dbReference type="SUPFAM" id="SSF54909">
    <property type="entry name" value="Dimeric alpha+beta barrel"/>
    <property type="match status" value="1"/>
</dbReference>
<organism evidence="2 3">
    <name type="scientific">Cyclobacterium xiamenense</name>
    <dbReference type="NCBI Taxonomy" id="1297121"/>
    <lineage>
        <taxon>Bacteria</taxon>
        <taxon>Pseudomonadati</taxon>
        <taxon>Bacteroidota</taxon>
        <taxon>Cytophagia</taxon>
        <taxon>Cytophagales</taxon>
        <taxon>Cyclobacteriaceae</taxon>
        <taxon>Cyclobacterium</taxon>
    </lineage>
</organism>
<dbReference type="RefSeq" id="WP_244891219.1">
    <property type="nucleotide sequence ID" value="NZ_FNZH01000007.1"/>
</dbReference>
<dbReference type="InterPro" id="IPR011008">
    <property type="entry name" value="Dimeric_a/b-barrel"/>
</dbReference>
<proteinExistence type="predicted"/>
<name>A0A1H7AS04_9BACT</name>
<dbReference type="STRING" id="1416801.SAMN05192553_10731"/>
<dbReference type="PANTHER" id="PTHR37811:SF2">
    <property type="entry name" value="ABM DOMAIN-CONTAINING PROTEIN"/>
    <property type="match status" value="1"/>
</dbReference>
<dbReference type="Gene3D" id="3.30.70.100">
    <property type="match status" value="1"/>
</dbReference>
<reference evidence="3" key="1">
    <citation type="submission" date="2016-10" db="EMBL/GenBank/DDBJ databases">
        <authorList>
            <person name="Varghese N."/>
            <person name="Submissions S."/>
        </authorList>
    </citation>
    <scope>NUCLEOTIDE SEQUENCE [LARGE SCALE GENOMIC DNA]</scope>
    <source>
        <strain evidence="3">IBRC-M 10761</strain>
    </source>
</reference>
<keyword evidence="2" id="KW-0503">Monooxygenase</keyword>
<evidence type="ECO:0000313" key="2">
    <source>
        <dbReference type="EMBL" id="SEJ64650.1"/>
    </source>
</evidence>
<protein>
    <submittedName>
        <fullName evidence="2">Heme-degrading monooxygenase HmoA</fullName>
    </submittedName>
</protein>